<dbReference type="Proteomes" id="UP000245119">
    <property type="component" value="Linkage Group LG14"/>
</dbReference>
<feature type="compositionally biased region" description="Polar residues" evidence="1">
    <location>
        <begin position="209"/>
        <end position="222"/>
    </location>
</feature>
<feature type="compositionally biased region" description="Polar residues" evidence="1">
    <location>
        <begin position="78"/>
        <end position="90"/>
    </location>
</feature>
<evidence type="ECO:0000313" key="2">
    <source>
        <dbReference type="EMBL" id="PVD18292.1"/>
    </source>
</evidence>
<evidence type="ECO:0000313" key="3">
    <source>
        <dbReference type="Proteomes" id="UP000245119"/>
    </source>
</evidence>
<proteinExistence type="predicted"/>
<feature type="region of interest" description="Disordered" evidence="1">
    <location>
        <begin position="70"/>
        <end position="101"/>
    </location>
</feature>
<organism evidence="2 3">
    <name type="scientific">Pomacea canaliculata</name>
    <name type="common">Golden apple snail</name>
    <dbReference type="NCBI Taxonomy" id="400727"/>
    <lineage>
        <taxon>Eukaryota</taxon>
        <taxon>Metazoa</taxon>
        <taxon>Spiralia</taxon>
        <taxon>Lophotrochozoa</taxon>
        <taxon>Mollusca</taxon>
        <taxon>Gastropoda</taxon>
        <taxon>Caenogastropoda</taxon>
        <taxon>Architaenioglossa</taxon>
        <taxon>Ampullarioidea</taxon>
        <taxon>Ampullariidae</taxon>
        <taxon>Pomacea</taxon>
    </lineage>
</organism>
<feature type="region of interest" description="Disordered" evidence="1">
    <location>
        <begin position="200"/>
        <end position="226"/>
    </location>
</feature>
<sequence length="275" mass="30236">MNSSETEYQRGALDLTVDTTRATSNHDVLNEHPLLQPIACKDVDAKKHTKQKSLRWSFLEIKKKELRIAAPDGEAEPGQNNTSACTSPGTEQRRDNPSNPKYCRAHVEVACPDKQVATQAEDTVQDGPILQEDEVTKQERSHIVYQISASVSQSTAAENSLTAKTKDAEWTSHEDTTQAIESFPAVATLTHIVSEIKRKDNTGKKSAGVNKSKQGNVRSQGTKRALQDRVTESMIQDPLHGSVVADEHTGAATIEDTYNPPANPNKYFFRKGVEG</sequence>
<gene>
    <name evidence="2" type="ORF">C0Q70_20841</name>
</gene>
<evidence type="ECO:0000256" key="1">
    <source>
        <dbReference type="SAM" id="MobiDB-lite"/>
    </source>
</evidence>
<dbReference type="AlphaFoldDB" id="A0A2T7NAY0"/>
<reference evidence="2 3" key="1">
    <citation type="submission" date="2018-04" db="EMBL/GenBank/DDBJ databases">
        <title>The genome of golden apple snail Pomacea canaliculata provides insight into stress tolerance and invasive adaptation.</title>
        <authorList>
            <person name="Liu C."/>
            <person name="Liu B."/>
            <person name="Ren Y."/>
            <person name="Zhang Y."/>
            <person name="Wang H."/>
            <person name="Li S."/>
            <person name="Jiang F."/>
            <person name="Yin L."/>
            <person name="Zhang G."/>
            <person name="Qian W."/>
            <person name="Fan W."/>
        </authorList>
    </citation>
    <scope>NUCLEOTIDE SEQUENCE [LARGE SCALE GENOMIC DNA]</scope>
    <source>
        <strain evidence="2">SZHN2017</strain>
        <tissue evidence="2">Muscle</tissue>
    </source>
</reference>
<protein>
    <submittedName>
        <fullName evidence="2">Uncharacterized protein</fullName>
    </submittedName>
</protein>
<comment type="caution">
    <text evidence="2">The sequence shown here is derived from an EMBL/GenBank/DDBJ whole genome shotgun (WGS) entry which is preliminary data.</text>
</comment>
<name>A0A2T7NAY0_POMCA</name>
<keyword evidence="3" id="KW-1185">Reference proteome</keyword>
<accession>A0A2T7NAY0</accession>
<dbReference type="EMBL" id="PZQS01000014">
    <property type="protein sequence ID" value="PVD18292.1"/>
    <property type="molecule type" value="Genomic_DNA"/>
</dbReference>